<comment type="caution">
    <text evidence="1">The sequence shown here is derived from an EMBL/GenBank/DDBJ whole genome shotgun (WGS) entry which is preliminary data.</text>
</comment>
<dbReference type="GeneID" id="44156743"/>
<reference evidence="1 2" key="1">
    <citation type="submission" date="2015-12" db="EMBL/GenBank/DDBJ databases">
        <title>Genome sequence of Corynebacterium AS 1.542.</title>
        <authorList>
            <person name="Yang J."/>
            <person name="Yang S."/>
        </authorList>
    </citation>
    <scope>NUCLEOTIDE SEQUENCE [LARGE SCALE GENOMIC DNA]</scope>
    <source>
        <strain evidence="1 2">AS 1.542</strain>
    </source>
</reference>
<sequence length="51" mass="5983">MFDQIQHFTDIAQNFKPAQWGAQIQEQFQHFQGWARPEAVESQHYTSSLSS</sequence>
<gene>
    <name evidence="1" type="ORF">AUP69_06340</name>
</gene>
<evidence type="ECO:0000313" key="2">
    <source>
        <dbReference type="Proteomes" id="UP000186091"/>
    </source>
</evidence>
<organism evidence="1 2">
    <name type="scientific">Corynebacterium glutamicum</name>
    <name type="common">Brevibacterium saccharolyticum</name>
    <dbReference type="NCBI Taxonomy" id="1718"/>
    <lineage>
        <taxon>Bacteria</taxon>
        <taxon>Bacillati</taxon>
        <taxon>Actinomycetota</taxon>
        <taxon>Actinomycetes</taxon>
        <taxon>Mycobacteriales</taxon>
        <taxon>Corynebacteriaceae</taxon>
        <taxon>Corynebacterium</taxon>
    </lineage>
</organism>
<proteinExistence type="predicted"/>
<dbReference type="Proteomes" id="UP000186091">
    <property type="component" value="Unassembled WGS sequence"/>
</dbReference>
<name>A0AB36IAW9_CORGT</name>
<evidence type="ECO:0000313" key="1">
    <source>
        <dbReference type="EMBL" id="OKX82507.1"/>
    </source>
</evidence>
<dbReference type="RefSeq" id="WP_003855208.1">
    <property type="nucleotide sequence ID" value="NZ_CP017995.1"/>
</dbReference>
<dbReference type="AlphaFoldDB" id="A0AB36IAW9"/>
<dbReference type="EMBL" id="LOQT01000015">
    <property type="protein sequence ID" value="OKX82507.1"/>
    <property type="molecule type" value="Genomic_DNA"/>
</dbReference>
<protein>
    <submittedName>
        <fullName evidence="1">Uncharacterized protein</fullName>
    </submittedName>
</protein>
<accession>A0AB36IAW9</accession>